<evidence type="ECO:0000256" key="4">
    <source>
        <dbReference type="ARBA" id="ARBA00022449"/>
    </source>
</evidence>
<gene>
    <name evidence="12" type="ORF">GCM10011399_19710</name>
</gene>
<feature type="transmembrane region" description="Helical" evidence="10">
    <location>
        <begin position="328"/>
        <end position="347"/>
    </location>
</feature>
<dbReference type="PANTHER" id="PTHR43562">
    <property type="entry name" value="NAPA-TYPE SODIUM/HYDROGEN ANTIPORTER"/>
    <property type="match status" value="1"/>
</dbReference>
<dbReference type="GO" id="GO:0016020">
    <property type="term" value="C:membrane"/>
    <property type="evidence" value="ECO:0007669"/>
    <property type="project" value="UniProtKB-SubCell"/>
</dbReference>
<feature type="transmembrane region" description="Helical" evidence="10">
    <location>
        <begin position="297"/>
        <end position="316"/>
    </location>
</feature>
<comment type="caution">
    <text evidence="12">The sequence shown here is derived from an EMBL/GenBank/DDBJ whole genome shotgun (WGS) entry which is preliminary data.</text>
</comment>
<dbReference type="InterPro" id="IPR038770">
    <property type="entry name" value="Na+/solute_symporter_sf"/>
</dbReference>
<evidence type="ECO:0000313" key="13">
    <source>
        <dbReference type="Proteomes" id="UP000598775"/>
    </source>
</evidence>
<evidence type="ECO:0000256" key="2">
    <source>
        <dbReference type="ARBA" id="ARBA00005551"/>
    </source>
</evidence>
<feature type="transmembrane region" description="Helical" evidence="10">
    <location>
        <begin position="216"/>
        <end position="247"/>
    </location>
</feature>
<feature type="transmembrane region" description="Helical" evidence="10">
    <location>
        <begin position="116"/>
        <end position="135"/>
    </location>
</feature>
<dbReference type="GO" id="GO:0015297">
    <property type="term" value="F:antiporter activity"/>
    <property type="evidence" value="ECO:0007669"/>
    <property type="project" value="UniProtKB-KW"/>
</dbReference>
<feature type="transmembrane region" description="Helical" evidence="10">
    <location>
        <begin position="57"/>
        <end position="76"/>
    </location>
</feature>
<feature type="region of interest" description="Disordered" evidence="9">
    <location>
        <begin position="405"/>
        <end position="429"/>
    </location>
</feature>
<evidence type="ECO:0000256" key="9">
    <source>
        <dbReference type="SAM" id="MobiDB-lite"/>
    </source>
</evidence>
<evidence type="ECO:0000256" key="3">
    <source>
        <dbReference type="ARBA" id="ARBA00022448"/>
    </source>
</evidence>
<keyword evidence="4" id="KW-0050">Antiport</keyword>
<keyword evidence="6 10" id="KW-1133">Transmembrane helix</keyword>
<feature type="transmembrane region" description="Helical" evidence="10">
    <location>
        <begin position="174"/>
        <end position="195"/>
    </location>
</feature>
<protein>
    <submittedName>
        <fullName evidence="12">Sodium/hydrogen exchanger</fullName>
    </submittedName>
</protein>
<comment type="subcellular location">
    <subcellularLocation>
        <location evidence="1">Membrane</location>
        <topology evidence="1">Multi-pass membrane protein</topology>
    </subcellularLocation>
</comment>
<dbReference type="EMBL" id="BMGP01000003">
    <property type="protein sequence ID" value="GGF26356.1"/>
    <property type="molecule type" value="Genomic_DNA"/>
</dbReference>
<evidence type="ECO:0000256" key="6">
    <source>
        <dbReference type="ARBA" id="ARBA00022989"/>
    </source>
</evidence>
<evidence type="ECO:0000256" key="7">
    <source>
        <dbReference type="ARBA" id="ARBA00023065"/>
    </source>
</evidence>
<dbReference type="Proteomes" id="UP000598775">
    <property type="component" value="Unassembled WGS sequence"/>
</dbReference>
<reference evidence="12 13" key="1">
    <citation type="journal article" date="2014" name="Int. J. Syst. Evol. Microbiol.">
        <title>Complete genome sequence of Corynebacterium casei LMG S-19264T (=DSM 44701T), isolated from a smear-ripened cheese.</title>
        <authorList>
            <consortium name="US DOE Joint Genome Institute (JGI-PGF)"/>
            <person name="Walter F."/>
            <person name="Albersmeier A."/>
            <person name="Kalinowski J."/>
            <person name="Ruckert C."/>
        </authorList>
    </citation>
    <scope>NUCLEOTIDE SEQUENCE [LARGE SCALE GENOMIC DNA]</scope>
    <source>
        <strain evidence="12 13">CGMCC 1.12976</strain>
    </source>
</reference>
<keyword evidence="8 10" id="KW-0472">Membrane</keyword>
<evidence type="ECO:0000256" key="10">
    <source>
        <dbReference type="SAM" id="Phobius"/>
    </source>
</evidence>
<feature type="transmembrane region" description="Helical" evidence="10">
    <location>
        <begin position="359"/>
        <end position="378"/>
    </location>
</feature>
<evidence type="ECO:0000313" key="12">
    <source>
        <dbReference type="EMBL" id="GGF26356.1"/>
    </source>
</evidence>
<accession>A0A917B6V1</accession>
<dbReference type="PANTHER" id="PTHR43562:SF1">
    <property type="entry name" value="NA(+)_H(+) ANTIPORTER YJBQ-RELATED"/>
    <property type="match status" value="1"/>
</dbReference>
<keyword evidence="3" id="KW-0813">Transport</keyword>
<dbReference type="GO" id="GO:1902600">
    <property type="term" value="P:proton transmembrane transport"/>
    <property type="evidence" value="ECO:0007669"/>
    <property type="project" value="InterPro"/>
</dbReference>
<dbReference type="Pfam" id="PF00999">
    <property type="entry name" value="Na_H_Exchanger"/>
    <property type="match status" value="1"/>
</dbReference>
<name>A0A917B6V1_9MICO</name>
<evidence type="ECO:0000256" key="1">
    <source>
        <dbReference type="ARBA" id="ARBA00004141"/>
    </source>
</evidence>
<keyword evidence="13" id="KW-1185">Reference proteome</keyword>
<organism evidence="12 13">
    <name type="scientific">Subtercola lobariae</name>
    <dbReference type="NCBI Taxonomy" id="1588641"/>
    <lineage>
        <taxon>Bacteria</taxon>
        <taxon>Bacillati</taxon>
        <taxon>Actinomycetota</taxon>
        <taxon>Actinomycetes</taxon>
        <taxon>Micrococcales</taxon>
        <taxon>Microbacteriaceae</taxon>
        <taxon>Subtercola</taxon>
    </lineage>
</organism>
<proteinExistence type="inferred from homology"/>
<feature type="transmembrane region" description="Helical" evidence="10">
    <location>
        <begin position="6"/>
        <end position="22"/>
    </location>
</feature>
<keyword evidence="5 10" id="KW-0812">Transmembrane</keyword>
<feature type="transmembrane region" description="Helical" evidence="10">
    <location>
        <begin position="147"/>
        <end position="168"/>
    </location>
</feature>
<dbReference type="InterPro" id="IPR006153">
    <property type="entry name" value="Cation/H_exchanger_TM"/>
</dbReference>
<feature type="compositionally biased region" description="Basic and acidic residues" evidence="9">
    <location>
        <begin position="414"/>
        <end position="429"/>
    </location>
</feature>
<feature type="domain" description="Cation/H+ exchanger transmembrane" evidence="11">
    <location>
        <begin position="18"/>
        <end position="374"/>
    </location>
</feature>
<feature type="transmembrane region" description="Helical" evidence="10">
    <location>
        <begin position="88"/>
        <end position="110"/>
    </location>
</feature>
<dbReference type="AlphaFoldDB" id="A0A917B6V1"/>
<keyword evidence="7" id="KW-0406">Ion transport</keyword>
<evidence type="ECO:0000256" key="8">
    <source>
        <dbReference type="ARBA" id="ARBA00023136"/>
    </source>
</evidence>
<comment type="similarity">
    <text evidence="2">Belongs to the monovalent cation:proton antiporter 2 (CPA2) transporter (TC 2.A.37) family.</text>
</comment>
<evidence type="ECO:0000259" key="11">
    <source>
        <dbReference type="Pfam" id="PF00999"/>
    </source>
</evidence>
<dbReference type="Gene3D" id="1.20.1530.20">
    <property type="match status" value="1"/>
</dbReference>
<sequence length="429" mass="45791">MNEAFASLVVVVLLAAAAPLIVDLIPGPVRIPQVALLLVGGVIIGPEVAHLADPTDISLFSTIGMGFLFLLAGYELDPKIFVERAGKLAIWAWLSTLVLAALVVFGLYAVHIIDSPIVLTIALSTTALGTLIPILKEQGMFATKFGRYIIATGAVGELAPIIAMALFLGTRGTIAAFIALVIFLGVIAAASLAKFSLMPKWFLEMVDKRRHSTSQLVLRLVIALLFVLLFVSNAFGFDSVLGAFAAGMLLRHWSPGGSEILEVKLDAVGYGFFIPLFFIYSGMTLDVTSILQNPAPLIIFFVAMLLIRGAPALFWYRNDVPVRERFELTLFGATALPLLVALTEIGVDNGAMTEAAEASIVGAGALSVLIFPMVAVALSKRNGIVTVANFSDAVRVRDLHALPVPAETSNAPRRNAESDTQTADREEHP</sequence>
<evidence type="ECO:0000256" key="5">
    <source>
        <dbReference type="ARBA" id="ARBA00022692"/>
    </source>
</evidence>